<dbReference type="PROSITE" id="PS50089">
    <property type="entry name" value="ZF_RING_2"/>
    <property type="match status" value="1"/>
</dbReference>
<gene>
    <name evidence="8" type="primary">CSON001420</name>
</gene>
<evidence type="ECO:0000259" key="6">
    <source>
        <dbReference type="PROSITE" id="PS50119"/>
    </source>
</evidence>
<dbReference type="SUPFAM" id="SSF57845">
    <property type="entry name" value="B-box zinc-binding domain"/>
    <property type="match status" value="1"/>
</dbReference>
<dbReference type="SUPFAM" id="SSF57850">
    <property type="entry name" value="RING/U-box"/>
    <property type="match status" value="1"/>
</dbReference>
<reference evidence="7" key="1">
    <citation type="submission" date="2018-04" db="EMBL/GenBank/DDBJ databases">
        <authorList>
            <person name="Go L.Y."/>
            <person name="Mitchell J.A."/>
        </authorList>
    </citation>
    <scope>NUCLEOTIDE SEQUENCE</scope>
    <source>
        <tissue evidence="7">Whole organism</tissue>
    </source>
</reference>
<sequence>MEEDSKILPKIELKTERPVLKCPDCRREFSLPDKSTRIRSDTSHNGTFLAPYLLKCGHSICYKCIYHGLNNNKIICRVCQEIFVNEKIEKTWTIRDKFPYNYYLQGVLTTQNENKFLEMKKKLKAEKLKMGNFCNECSEVETDHYCQTCQLFFCKNCFNKLHLMTVSFSSHKLLEFGKSDEKLIEKVKQNCATHSLEKIYLCAECNLLICSLCKLAQKHLHHNVKKIDEVYKTNQQIRDEALQSLMDGLKSSKEMIKTFD</sequence>
<proteinExistence type="predicted"/>
<evidence type="ECO:0000256" key="1">
    <source>
        <dbReference type="ARBA" id="ARBA00022723"/>
    </source>
</evidence>
<dbReference type="OMA" id="CITCETE"/>
<evidence type="ECO:0000256" key="4">
    <source>
        <dbReference type="PROSITE-ProRule" id="PRU00024"/>
    </source>
</evidence>
<evidence type="ECO:0000256" key="3">
    <source>
        <dbReference type="ARBA" id="ARBA00022833"/>
    </source>
</evidence>
<dbReference type="Gene3D" id="4.10.830.40">
    <property type="match status" value="1"/>
</dbReference>
<dbReference type="EMBL" id="UFQT01001210">
    <property type="protein sequence ID" value="SSX29513.1"/>
    <property type="molecule type" value="Genomic_DNA"/>
</dbReference>
<keyword evidence="1" id="KW-0479">Metal-binding</keyword>
<feature type="domain" description="B box-type" evidence="6">
    <location>
        <begin position="186"/>
        <end position="227"/>
    </location>
</feature>
<reference evidence="8" key="2">
    <citation type="submission" date="2018-07" db="EMBL/GenBank/DDBJ databases">
        <authorList>
            <person name="Quirk P.G."/>
            <person name="Krulwich T.A."/>
        </authorList>
    </citation>
    <scope>NUCLEOTIDE SEQUENCE</scope>
</reference>
<dbReference type="InterPro" id="IPR047153">
    <property type="entry name" value="TRIM45/56/19-like"/>
</dbReference>
<keyword evidence="3" id="KW-0862">Zinc</keyword>
<accession>A0A336MKY4</accession>
<dbReference type="CDD" id="cd19757">
    <property type="entry name" value="Bbox1"/>
    <property type="match status" value="1"/>
</dbReference>
<dbReference type="InterPro" id="IPR017907">
    <property type="entry name" value="Znf_RING_CS"/>
</dbReference>
<keyword evidence="2 4" id="KW-0863">Zinc-finger</keyword>
<dbReference type="PANTHER" id="PTHR25462">
    <property type="entry name" value="BONUS, ISOFORM C-RELATED"/>
    <property type="match status" value="1"/>
</dbReference>
<evidence type="ECO:0000256" key="2">
    <source>
        <dbReference type="ARBA" id="ARBA00022771"/>
    </source>
</evidence>
<dbReference type="PANTHER" id="PTHR25462:SF296">
    <property type="entry name" value="MEIOTIC P26, ISOFORM F"/>
    <property type="match status" value="1"/>
</dbReference>
<dbReference type="InterPro" id="IPR013083">
    <property type="entry name" value="Znf_RING/FYVE/PHD"/>
</dbReference>
<name>A0A336MKY4_CULSO</name>
<dbReference type="PROSITE" id="PS50119">
    <property type="entry name" value="ZF_BBOX"/>
    <property type="match status" value="2"/>
</dbReference>
<protein>
    <submittedName>
        <fullName evidence="8">CSON001420 protein</fullName>
    </submittedName>
</protein>
<dbReference type="EMBL" id="UFQS01001210">
    <property type="protein sequence ID" value="SSX09790.1"/>
    <property type="molecule type" value="Genomic_DNA"/>
</dbReference>
<dbReference type="GO" id="GO:0008270">
    <property type="term" value="F:zinc ion binding"/>
    <property type="evidence" value="ECO:0007669"/>
    <property type="project" value="UniProtKB-KW"/>
</dbReference>
<dbReference type="InterPro" id="IPR001841">
    <property type="entry name" value="Znf_RING"/>
</dbReference>
<dbReference type="Gene3D" id="3.30.40.10">
    <property type="entry name" value="Zinc/RING finger domain, C3HC4 (zinc finger)"/>
    <property type="match status" value="1"/>
</dbReference>
<feature type="domain" description="RING-type" evidence="5">
    <location>
        <begin position="22"/>
        <end position="80"/>
    </location>
</feature>
<evidence type="ECO:0000259" key="5">
    <source>
        <dbReference type="PROSITE" id="PS50089"/>
    </source>
</evidence>
<organism evidence="8">
    <name type="scientific">Culicoides sonorensis</name>
    <name type="common">Biting midge</name>
    <dbReference type="NCBI Taxonomy" id="179676"/>
    <lineage>
        <taxon>Eukaryota</taxon>
        <taxon>Metazoa</taxon>
        <taxon>Ecdysozoa</taxon>
        <taxon>Arthropoda</taxon>
        <taxon>Hexapoda</taxon>
        <taxon>Insecta</taxon>
        <taxon>Pterygota</taxon>
        <taxon>Neoptera</taxon>
        <taxon>Endopterygota</taxon>
        <taxon>Diptera</taxon>
        <taxon>Nematocera</taxon>
        <taxon>Chironomoidea</taxon>
        <taxon>Ceratopogonidae</taxon>
        <taxon>Ceratopogoninae</taxon>
        <taxon>Culicoides</taxon>
        <taxon>Monoculicoides</taxon>
    </lineage>
</organism>
<dbReference type="PROSITE" id="PS00518">
    <property type="entry name" value="ZF_RING_1"/>
    <property type="match status" value="1"/>
</dbReference>
<evidence type="ECO:0000313" key="7">
    <source>
        <dbReference type="EMBL" id="SSX09790.1"/>
    </source>
</evidence>
<dbReference type="InterPro" id="IPR000315">
    <property type="entry name" value="Znf_B-box"/>
</dbReference>
<dbReference type="Gene3D" id="3.30.160.60">
    <property type="entry name" value="Classic Zinc Finger"/>
    <property type="match status" value="1"/>
</dbReference>
<feature type="domain" description="B box-type" evidence="6">
    <location>
        <begin position="129"/>
        <end position="176"/>
    </location>
</feature>
<evidence type="ECO:0000313" key="8">
    <source>
        <dbReference type="EMBL" id="SSX29513.1"/>
    </source>
</evidence>
<dbReference type="VEuPathDB" id="VectorBase:CSON001420"/>
<dbReference type="AlphaFoldDB" id="A0A336MKY4"/>